<evidence type="ECO:0000256" key="2">
    <source>
        <dbReference type="ARBA" id="ARBA00022741"/>
    </source>
</evidence>
<evidence type="ECO:0000313" key="7">
    <source>
        <dbReference type="EMBL" id="KAG1817598.1"/>
    </source>
</evidence>
<dbReference type="EMBL" id="JABBWG010000013">
    <property type="protein sequence ID" value="KAG1817598.1"/>
    <property type="molecule type" value="Genomic_DNA"/>
</dbReference>
<proteinExistence type="predicted"/>
<dbReference type="PANTHER" id="PTHR24223">
    <property type="entry name" value="ATP-BINDING CASSETTE SUB-FAMILY C"/>
    <property type="match status" value="1"/>
</dbReference>
<accession>A0A9P7JEC4</accession>
<feature type="transmembrane region" description="Helical" evidence="6">
    <location>
        <begin position="83"/>
        <end position="102"/>
    </location>
</feature>
<reference evidence="7" key="1">
    <citation type="journal article" date="2020" name="New Phytol.">
        <title>Comparative genomics reveals dynamic genome evolution in host specialist ectomycorrhizal fungi.</title>
        <authorList>
            <person name="Lofgren L.A."/>
            <person name="Nguyen N.H."/>
            <person name="Vilgalys R."/>
            <person name="Ruytinx J."/>
            <person name="Liao H.L."/>
            <person name="Branco S."/>
            <person name="Kuo A."/>
            <person name="LaButti K."/>
            <person name="Lipzen A."/>
            <person name="Andreopoulos W."/>
            <person name="Pangilinan J."/>
            <person name="Riley R."/>
            <person name="Hundley H."/>
            <person name="Na H."/>
            <person name="Barry K."/>
            <person name="Grigoriev I.V."/>
            <person name="Stajich J.E."/>
            <person name="Kennedy P.G."/>
        </authorList>
    </citation>
    <scope>NUCLEOTIDE SEQUENCE</scope>
    <source>
        <strain evidence="7">MN1</strain>
    </source>
</reference>
<keyword evidence="1 6" id="KW-0812">Transmembrane</keyword>
<organism evidence="7 8">
    <name type="scientific">Suillus subaureus</name>
    <dbReference type="NCBI Taxonomy" id="48587"/>
    <lineage>
        <taxon>Eukaryota</taxon>
        <taxon>Fungi</taxon>
        <taxon>Dikarya</taxon>
        <taxon>Basidiomycota</taxon>
        <taxon>Agaricomycotina</taxon>
        <taxon>Agaricomycetes</taxon>
        <taxon>Agaricomycetidae</taxon>
        <taxon>Boletales</taxon>
        <taxon>Suillineae</taxon>
        <taxon>Suillaceae</taxon>
        <taxon>Suillus</taxon>
    </lineage>
</organism>
<evidence type="ECO:0000256" key="5">
    <source>
        <dbReference type="ARBA" id="ARBA00023136"/>
    </source>
</evidence>
<keyword evidence="8" id="KW-1185">Reference proteome</keyword>
<protein>
    <recommendedName>
        <fullName evidence="9">ABC transmembrane type-1 domain-containing protein</fullName>
    </recommendedName>
</protein>
<keyword evidence="3" id="KW-0067">ATP-binding</keyword>
<dbReference type="GO" id="GO:0016020">
    <property type="term" value="C:membrane"/>
    <property type="evidence" value="ECO:0007669"/>
    <property type="project" value="InterPro"/>
</dbReference>
<dbReference type="SUPFAM" id="SSF90123">
    <property type="entry name" value="ABC transporter transmembrane region"/>
    <property type="match status" value="1"/>
</dbReference>
<sequence length="375" mass="41921">MANCMVILVTHHVELVFPGTYYIVCMLDGCIDAKGTVKNLCVQGILDHIVQDSTAKVKEEEPVAATEIPVKAQEDDTEAEMSYWMWFMLGILIACSQGLGVTEKLWVWVKHMAMVPSVLTENEALMNSYVPYHNHRHYSNNYFHANTSGFNPITLPDVHKHPLFYTGVYAMIGFATAAVTALSTAIHYNRALKASRSTFYKLLMGVMFGKDIETIDTNLVTAHISINRFFYCLLARSELLEDEWLLLNFDGLGGLAVLTTTLLALSGYISVGTAGLCITSAMTFTTSAYWACWFWTTLELDLNSVEHVVEYLDLPQEPPAIIESSHPPAYWPSSSTKEGLLTIKDLAVEFDAPLNLIQKEDGIFRMMCLKSRDVC</sequence>
<dbReference type="Gene3D" id="1.20.1560.10">
    <property type="entry name" value="ABC transporter type 1, transmembrane domain"/>
    <property type="match status" value="1"/>
</dbReference>
<dbReference type="GO" id="GO:0005524">
    <property type="term" value="F:ATP binding"/>
    <property type="evidence" value="ECO:0007669"/>
    <property type="project" value="UniProtKB-KW"/>
</dbReference>
<keyword evidence="4 6" id="KW-1133">Transmembrane helix</keyword>
<dbReference type="InterPro" id="IPR050173">
    <property type="entry name" value="ABC_transporter_C-like"/>
</dbReference>
<keyword evidence="5 6" id="KW-0472">Membrane</keyword>
<dbReference type="AlphaFoldDB" id="A0A9P7JEC4"/>
<evidence type="ECO:0000256" key="1">
    <source>
        <dbReference type="ARBA" id="ARBA00022692"/>
    </source>
</evidence>
<comment type="caution">
    <text evidence="7">The sequence shown here is derived from an EMBL/GenBank/DDBJ whole genome shotgun (WGS) entry which is preliminary data.</text>
</comment>
<dbReference type="RefSeq" id="XP_041193840.1">
    <property type="nucleotide sequence ID" value="XM_041332812.1"/>
</dbReference>
<dbReference type="GeneID" id="64626829"/>
<feature type="transmembrane region" description="Helical" evidence="6">
    <location>
        <begin position="163"/>
        <end position="186"/>
    </location>
</feature>
<dbReference type="Proteomes" id="UP000807769">
    <property type="component" value="Unassembled WGS sequence"/>
</dbReference>
<dbReference type="InterPro" id="IPR036640">
    <property type="entry name" value="ABC1_TM_sf"/>
</dbReference>
<evidence type="ECO:0000256" key="3">
    <source>
        <dbReference type="ARBA" id="ARBA00022840"/>
    </source>
</evidence>
<evidence type="ECO:0000313" key="8">
    <source>
        <dbReference type="Proteomes" id="UP000807769"/>
    </source>
</evidence>
<dbReference type="GO" id="GO:0042626">
    <property type="term" value="F:ATPase-coupled transmembrane transporter activity"/>
    <property type="evidence" value="ECO:0007669"/>
    <property type="project" value="TreeGrafter"/>
</dbReference>
<evidence type="ECO:0000256" key="4">
    <source>
        <dbReference type="ARBA" id="ARBA00022989"/>
    </source>
</evidence>
<gene>
    <name evidence="7" type="ORF">BJ212DRAFT_1299137</name>
</gene>
<evidence type="ECO:0000256" key="6">
    <source>
        <dbReference type="SAM" id="Phobius"/>
    </source>
</evidence>
<dbReference type="PANTHER" id="PTHR24223:SF415">
    <property type="entry name" value="FI20190P1"/>
    <property type="match status" value="1"/>
</dbReference>
<evidence type="ECO:0008006" key="9">
    <source>
        <dbReference type="Google" id="ProtNLM"/>
    </source>
</evidence>
<name>A0A9P7JEC4_9AGAM</name>
<dbReference type="OrthoDB" id="6500128at2759"/>
<keyword evidence="2" id="KW-0547">Nucleotide-binding</keyword>